<gene>
    <name evidence="11" type="ORF">UFOPK1773_00365</name>
    <name evidence="12" type="ORF">UFOPK2589_00644</name>
    <name evidence="13" type="ORF">UFOPK3056_00233</name>
    <name evidence="14" type="ORF">UFOPK3287_00800</name>
    <name evidence="15" type="ORF">UFOPK3558_00493</name>
    <name evidence="16" type="ORF">UFOPK3916_00595</name>
    <name evidence="17" type="ORF">UFOPK4074_00617</name>
</gene>
<dbReference type="InterPro" id="IPR003099">
    <property type="entry name" value="Prephen_DH"/>
</dbReference>
<dbReference type="SUPFAM" id="SSF55021">
    <property type="entry name" value="ACT-like"/>
    <property type="match status" value="1"/>
</dbReference>
<evidence type="ECO:0000256" key="2">
    <source>
        <dbReference type="ARBA" id="ARBA00012068"/>
    </source>
</evidence>
<dbReference type="InterPro" id="IPR045865">
    <property type="entry name" value="ACT-like_dom_sf"/>
</dbReference>
<evidence type="ECO:0000256" key="5">
    <source>
        <dbReference type="ARBA" id="ARBA00023002"/>
    </source>
</evidence>
<dbReference type="GO" id="GO:0008977">
    <property type="term" value="F:prephenate dehydrogenase (NAD+) activity"/>
    <property type="evidence" value="ECO:0007669"/>
    <property type="project" value="UniProtKB-EC"/>
</dbReference>
<dbReference type="PROSITE" id="PS51176">
    <property type="entry name" value="PDH_ADH"/>
    <property type="match status" value="1"/>
</dbReference>
<evidence type="ECO:0000313" key="15">
    <source>
        <dbReference type="EMBL" id="CAB4897392.1"/>
    </source>
</evidence>
<dbReference type="EMBL" id="CAFBOE010000040">
    <property type="protein sequence ID" value="CAB4973656.1"/>
    <property type="molecule type" value="Genomic_DNA"/>
</dbReference>
<evidence type="ECO:0000256" key="8">
    <source>
        <dbReference type="ARBA" id="ARBA00049260"/>
    </source>
</evidence>
<keyword evidence="5" id="KW-0560">Oxidoreductase</keyword>
<dbReference type="GO" id="GO:0070403">
    <property type="term" value="F:NAD+ binding"/>
    <property type="evidence" value="ECO:0007669"/>
    <property type="project" value="InterPro"/>
</dbReference>
<dbReference type="EMBL" id="CAFBPG010000042">
    <property type="protein sequence ID" value="CAB5010561.1"/>
    <property type="molecule type" value="Genomic_DNA"/>
</dbReference>
<keyword evidence="6" id="KW-0520">NAD</keyword>
<evidence type="ECO:0000313" key="14">
    <source>
        <dbReference type="EMBL" id="CAB4850457.1"/>
    </source>
</evidence>
<feature type="domain" description="ACT" evidence="10">
    <location>
        <begin position="279"/>
        <end position="349"/>
    </location>
</feature>
<dbReference type="SUPFAM" id="SSF51735">
    <property type="entry name" value="NAD(P)-binding Rossmann-fold domains"/>
    <property type="match status" value="1"/>
</dbReference>
<dbReference type="Pfam" id="PF20463">
    <property type="entry name" value="PDH_C"/>
    <property type="match status" value="1"/>
</dbReference>
<dbReference type="GO" id="GO:0004665">
    <property type="term" value="F:prephenate dehydrogenase (NADP+) activity"/>
    <property type="evidence" value="ECO:0007669"/>
    <property type="project" value="InterPro"/>
</dbReference>
<evidence type="ECO:0000256" key="4">
    <source>
        <dbReference type="ARBA" id="ARBA00022498"/>
    </source>
</evidence>
<comment type="catalytic activity">
    <reaction evidence="8">
        <text>prephenate + NAD(+) = 3-(4-hydroxyphenyl)pyruvate + CO2 + NADH</text>
        <dbReference type="Rhea" id="RHEA:13869"/>
        <dbReference type="ChEBI" id="CHEBI:16526"/>
        <dbReference type="ChEBI" id="CHEBI:29934"/>
        <dbReference type="ChEBI" id="CHEBI:36242"/>
        <dbReference type="ChEBI" id="CHEBI:57540"/>
        <dbReference type="ChEBI" id="CHEBI:57945"/>
        <dbReference type="EC" id="1.3.1.12"/>
    </reaction>
</comment>
<protein>
    <recommendedName>
        <fullName evidence="3">Prephenate dehydrogenase</fullName>
        <ecNumber evidence="2">1.3.1.12</ecNumber>
    </recommendedName>
</protein>
<comment type="pathway">
    <text evidence="1">Amino-acid biosynthesis; L-tyrosine biosynthesis; (4-hydroxyphenyl)pyruvate from prephenate (NAD(+) route): step 1/1.</text>
</comment>
<dbReference type="InterPro" id="IPR036291">
    <property type="entry name" value="NAD(P)-bd_dom_sf"/>
</dbReference>
<keyword evidence="7" id="KW-0057">Aromatic amino acid biosynthesis</keyword>
<dbReference type="EMBL" id="CAFBMI010000027">
    <property type="protein sequence ID" value="CAB4897392.1"/>
    <property type="molecule type" value="Genomic_DNA"/>
</dbReference>
<keyword evidence="7" id="KW-0028">Amino-acid biosynthesis</keyword>
<dbReference type="EC" id="1.3.1.12" evidence="2"/>
<accession>A0A6J6FB66</accession>
<evidence type="ECO:0000313" key="16">
    <source>
        <dbReference type="EMBL" id="CAB4973656.1"/>
    </source>
</evidence>
<reference evidence="11" key="1">
    <citation type="submission" date="2020-05" db="EMBL/GenBank/DDBJ databases">
        <authorList>
            <person name="Chiriac C."/>
            <person name="Salcher M."/>
            <person name="Ghai R."/>
            <person name="Kavagutti S V."/>
        </authorList>
    </citation>
    <scope>NUCLEOTIDE SEQUENCE</scope>
</reference>
<evidence type="ECO:0000313" key="17">
    <source>
        <dbReference type="EMBL" id="CAB5010561.1"/>
    </source>
</evidence>
<evidence type="ECO:0000259" key="9">
    <source>
        <dbReference type="PROSITE" id="PS51176"/>
    </source>
</evidence>
<dbReference type="EMBL" id="CAEZXT010000031">
    <property type="protein sequence ID" value="CAB4697586.1"/>
    <property type="molecule type" value="Genomic_DNA"/>
</dbReference>
<dbReference type="InterPro" id="IPR002912">
    <property type="entry name" value="ACT_dom"/>
</dbReference>
<evidence type="ECO:0000313" key="11">
    <source>
        <dbReference type="EMBL" id="CAB4584224.1"/>
    </source>
</evidence>
<dbReference type="Gene3D" id="1.10.3660.10">
    <property type="entry name" value="6-phosphogluconate dehydrogenase C-terminal like domain"/>
    <property type="match status" value="1"/>
</dbReference>
<evidence type="ECO:0000256" key="7">
    <source>
        <dbReference type="ARBA" id="ARBA00023141"/>
    </source>
</evidence>
<keyword evidence="4" id="KW-0827">Tyrosine biosynthesis</keyword>
<dbReference type="PANTHER" id="PTHR21363:SF0">
    <property type="entry name" value="PREPHENATE DEHYDROGENASE [NADP(+)]"/>
    <property type="match status" value="1"/>
</dbReference>
<proteinExistence type="predicted"/>
<dbReference type="PROSITE" id="PS51671">
    <property type="entry name" value="ACT"/>
    <property type="match status" value="1"/>
</dbReference>
<dbReference type="SUPFAM" id="SSF48179">
    <property type="entry name" value="6-phosphogluconate dehydrogenase C-terminal domain-like"/>
    <property type="match status" value="1"/>
</dbReference>
<dbReference type="Gene3D" id="3.30.70.260">
    <property type="match status" value="1"/>
</dbReference>
<dbReference type="AlphaFoldDB" id="A0A6J6FB66"/>
<evidence type="ECO:0000256" key="1">
    <source>
        <dbReference type="ARBA" id="ARBA00005067"/>
    </source>
</evidence>
<dbReference type="Pfam" id="PF02153">
    <property type="entry name" value="PDH_N"/>
    <property type="match status" value="1"/>
</dbReference>
<evidence type="ECO:0000313" key="13">
    <source>
        <dbReference type="EMBL" id="CAB4796814.1"/>
    </source>
</evidence>
<evidence type="ECO:0000256" key="6">
    <source>
        <dbReference type="ARBA" id="ARBA00023027"/>
    </source>
</evidence>
<feature type="domain" description="Prephenate/arogenate dehydrogenase" evidence="9">
    <location>
        <begin position="2"/>
        <end position="277"/>
    </location>
</feature>
<dbReference type="EMBL" id="CAEZUA010000013">
    <property type="protein sequence ID" value="CAB4584224.1"/>
    <property type="molecule type" value="Genomic_DNA"/>
</dbReference>
<evidence type="ECO:0000313" key="12">
    <source>
        <dbReference type="EMBL" id="CAB4697586.1"/>
    </source>
</evidence>
<evidence type="ECO:0000259" key="10">
    <source>
        <dbReference type="PROSITE" id="PS51671"/>
    </source>
</evidence>
<dbReference type="InterPro" id="IPR008927">
    <property type="entry name" value="6-PGluconate_DH-like_C_sf"/>
</dbReference>
<dbReference type="PANTHER" id="PTHR21363">
    <property type="entry name" value="PREPHENATE DEHYDROGENASE"/>
    <property type="match status" value="1"/>
</dbReference>
<dbReference type="InterPro" id="IPR046826">
    <property type="entry name" value="PDH_N"/>
</dbReference>
<sequence>MKKVRIVGSGLVGTSIGLALAGHNHGVEMADIDAPRAALAQKLVGIAPPGKAELTIFAIPTSSLEQVIDNEFQLNPKSTFIDIASTKTKSNLLVATVAGLSQRFCGTHPMAGREIGGPESARADLFQGRPWIYTPTPATAEDVIEEVLWLIATVGGQAFLMDAQAHDQAVALVSHLPQIGASLVAHLLQGAKPEFLALAGQGLRDTTRIAGSDALMWSEIISDNKTYILPLLLELNDHITELIATIDEKQEVQKFIEGGNKGRQAIPGKHGGVVRSYHFLPIVIEDKPGQLAALFHECAEAKVNIEDLSIEHSPGQFTGLITLALSHNDASILASHLSSRGWSVHEVRK</sequence>
<organism evidence="11">
    <name type="scientific">freshwater metagenome</name>
    <dbReference type="NCBI Taxonomy" id="449393"/>
    <lineage>
        <taxon>unclassified sequences</taxon>
        <taxon>metagenomes</taxon>
        <taxon>ecological metagenomes</taxon>
    </lineage>
</organism>
<dbReference type="Gene3D" id="3.40.50.720">
    <property type="entry name" value="NAD(P)-binding Rossmann-like Domain"/>
    <property type="match status" value="1"/>
</dbReference>
<evidence type="ECO:0000256" key="3">
    <source>
        <dbReference type="ARBA" id="ARBA00016891"/>
    </source>
</evidence>
<dbReference type="EMBL" id="CAFBJH010000046">
    <property type="protein sequence ID" value="CAB4850457.1"/>
    <property type="molecule type" value="Genomic_DNA"/>
</dbReference>
<dbReference type="GO" id="GO:0006571">
    <property type="term" value="P:tyrosine biosynthetic process"/>
    <property type="evidence" value="ECO:0007669"/>
    <property type="project" value="UniProtKB-UniPathway"/>
</dbReference>
<dbReference type="InterPro" id="IPR050812">
    <property type="entry name" value="Preph/Arog_dehydrog"/>
</dbReference>
<dbReference type="InterPro" id="IPR046825">
    <property type="entry name" value="PDH_C"/>
</dbReference>
<name>A0A6J6FB66_9ZZZZ</name>
<dbReference type="EMBL" id="CAFAAR010000010">
    <property type="protein sequence ID" value="CAB4796814.1"/>
    <property type="molecule type" value="Genomic_DNA"/>
</dbReference>
<dbReference type="UniPathway" id="UPA00122">
    <property type="reaction ID" value="UER00961"/>
</dbReference>